<proteinExistence type="predicted"/>
<dbReference type="PANTHER" id="PTHR14379">
    <property type="entry name" value="LIMKAIN B LKAP"/>
    <property type="match status" value="1"/>
</dbReference>
<reference evidence="2" key="1">
    <citation type="submission" date="2023-10" db="EMBL/GenBank/DDBJ databases">
        <authorList>
            <person name="Domelevo Entfellner J.-B."/>
        </authorList>
    </citation>
    <scope>NUCLEOTIDE SEQUENCE</scope>
</reference>
<evidence type="ECO:0000259" key="1">
    <source>
        <dbReference type="PROSITE" id="PS51644"/>
    </source>
</evidence>
<dbReference type="GO" id="GO:0010468">
    <property type="term" value="P:regulation of gene expression"/>
    <property type="evidence" value="ECO:0007669"/>
    <property type="project" value="InterPro"/>
</dbReference>
<sequence length="500" mass="56688">MRPLLQTKQMLVAGVQRRELCYEYRDIKISVWWDFENCQVPVGVDVWDVAPAITKAVRASGIKGPLRINAFGDVMQLSKSNREALSHTGIDFTHNPGGKDNADRFLLVNVMDWVSQNPPPAHHFLISADKDFAAMLHRLRMHNYNILLATSRNAPRVLCSAATIIWQWSSLVKGENLFGKHFNHPHDGLFGSWYGDYKVIPKKPFSDVEKSSSSQKVDIYKPSEDIHTDPKEVVIQIFRVLRSYPKGISIVDLRAELKKRKVYFGKRFYGYGTFSRFLLSTLQVELAPLGCGNFHVSLVPSESPIPFEGKFVESVTSYIKIDEKESAATPNLNGEDKNKARQENVSRPPNVLQKFSVCSGKVVDEVCQNSYSLPVGDSMLDKIPSGSDKTYRNGPTFFGWIRSWLQFWKGNIKSGVSADYQNKAVFDFEDSNTSELLVEEDMMHKLQKYGLPVFRSLPGGDILQLVELLISEKRWLEESPSRIFPFSVTQPAQRNSDEPN</sequence>
<evidence type="ECO:0000313" key="3">
    <source>
        <dbReference type="Proteomes" id="UP001189624"/>
    </source>
</evidence>
<dbReference type="AlphaFoldDB" id="A0AA86SX86"/>
<dbReference type="Gramene" id="rna-AYBTSS11_LOCUS26703">
    <property type="protein sequence ID" value="CAJ1974623.1"/>
    <property type="gene ID" value="gene-AYBTSS11_LOCUS26703"/>
</dbReference>
<keyword evidence="3" id="KW-1185">Reference proteome</keyword>
<accession>A0AA86SX86</accession>
<feature type="domain" description="HTH OST-type" evidence="1">
    <location>
        <begin position="229"/>
        <end position="300"/>
    </location>
</feature>
<dbReference type="PANTHER" id="PTHR14379:SF6">
    <property type="entry name" value="EMB|CAB71880.1"/>
    <property type="match status" value="1"/>
</dbReference>
<organism evidence="2 3">
    <name type="scientific">Sphenostylis stenocarpa</name>
    <dbReference type="NCBI Taxonomy" id="92480"/>
    <lineage>
        <taxon>Eukaryota</taxon>
        <taxon>Viridiplantae</taxon>
        <taxon>Streptophyta</taxon>
        <taxon>Embryophyta</taxon>
        <taxon>Tracheophyta</taxon>
        <taxon>Spermatophyta</taxon>
        <taxon>Magnoliopsida</taxon>
        <taxon>eudicotyledons</taxon>
        <taxon>Gunneridae</taxon>
        <taxon>Pentapetalae</taxon>
        <taxon>rosids</taxon>
        <taxon>fabids</taxon>
        <taxon>Fabales</taxon>
        <taxon>Fabaceae</taxon>
        <taxon>Papilionoideae</taxon>
        <taxon>50 kb inversion clade</taxon>
        <taxon>NPAAA clade</taxon>
        <taxon>indigoferoid/millettioid clade</taxon>
        <taxon>Phaseoleae</taxon>
        <taxon>Sphenostylis</taxon>
    </lineage>
</organism>
<dbReference type="GO" id="GO:0004540">
    <property type="term" value="F:RNA nuclease activity"/>
    <property type="evidence" value="ECO:0007669"/>
    <property type="project" value="InterPro"/>
</dbReference>
<dbReference type="PROSITE" id="PS51644">
    <property type="entry name" value="HTH_OST"/>
    <property type="match status" value="1"/>
</dbReference>
<dbReference type="CDD" id="cd10910">
    <property type="entry name" value="PIN_limkain_b1_N_like"/>
    <property type="match status" value="1"/>
</dbReference>
<dbReference type="EMBL" id="OY731406">
    <property type="protein sequence ID" value="CAJ1974623.1"/>
    <property type="molecule type" value="Genomic_DNA"/>
</dbReference>
<dbReference type="GO" id="GO:0005777">
    <property type="term" value="C:peroxisome"/>
    <property type="evidence" value="ECO:0007669"/>
    <property type="project" value="InterPro"/>
</dbReference>
<dbReference type="Proteomes" id="UP001189624">
    <property type="component" value="Chromosome 9"/>
</dbReference>
<name>A0AA86SX86_9FABA</name>
<dbReference type="InterPro" id="IPR024768">
    <property type="entry name" value="Marf1"/>
</dbReference>
<evidence type="ECO:0000313" key="2">
    <source>
        <dbReference type="EMBL" id="CAJ1974623.1"/>
    </source>
</evidence>
<dbReference type="Pfam" id="PF01936">
    <property type="entry name" value="NYN"/>
    <property type="match status" value="1"/>
</dbReference>
<dbReference type="InterPro" id="IPR025605">
    <property type="entry name" value="OST-HTH/LOTUS_dom"/>
</dbReference>
<protein>
    <recommendedName>
        <fullName evidence="1">HTH OST-type domain-containing protein</fullName>
    </recommendedName>
</protein>
<dbReference type="InterPro" id="IPR021139">
    <property type="entry name" value="NYN"/>
</dbReference>
<gene>
    <name evidence="2" type="ORF">AYBTSS11_LOCUS26703</name>
</gene>